<accession>A0A318PGR5</accession>
<name>A0A318PGR5_KOMXY</name>
<dbReference type="NCBIfam" id="TIGR00738">
    <property type="entry name" value="rrf2_super"/>
    <property type="match status" value="1"/>
</dbReference>
<dbReference type="PANTHER" id="PTHR33221:SF13">
    <property type="entry name" value="TRANSCRIPTIONAL REGULATOR-RELATED"/>
    <property type="match status" value="1"/>
</dbReference>
<dbReference type="InterPro" id="IPR000944">
    <property type="entry name" value="Tscrpt_reg_Rrf2"/>
</dbReference>
<dbReference type="Proteomes" id="UP000248257">
    <property type="component" value="Unassembled WGS sequence"/>
</dbReference>
<dbReference type="InterPro" id="IPR036388">
    <property type="entry name" value="WH-like_DNA-bd_sf"/>
</dbReference>
<dbReference type="PANTHER" id="PTHR33221">
    <property type="entry name" value="WINGED HELIX-TURN-HELIX TRANSCRIPTIONAL REGULATOR, RRF2 FAMILY"/>
    <property type="match status" value="1"/>
</dbReference>
<dbReference type="SUPFAM" id="SSF46785">
    <property type="entry name" value="Winged helix' DNA-binding domain"/>
    <property type="match status" value="1"/>
</dbReference>
<dbReference type="InterPro" id="IPR036390">
    <property type="entry name" value="WH_DNA-bd_sf"/>
</dbReference>
<reference evidence="2 3" key="1">
    <citation type="submission" date="2017-07" db="EMBL/GenBank/DDBJ databases">
        <title>A draft genome sequence of Komagataeibacter xylinus LMG 1515.</title>
        <authorList>
            <person name="Skraban J."/>
            <person name="Cleenwerck I."/>
            <person name="Vandamme P."/>
            <person name="Trcek J."/>
        </authorList>
    </citation>
    <scope>NUCLEOTIDE SEQUENCE [LARGE SCALE GENOMIC DNA]</scope>
    <source>
        <strain evidence="2 3">LMG 1515</strain>
    </source>
</reference>
<dbReference type="EMBL" id="NKUC01000023">
    <property type="protein sequence ID" value="PYD56440.1"/>
    <property type="molecule type" value="Genomic_DNA"/>
</dbReference>
<evidence type="ECO:0000313" key="3">
    <source>
        <dbReference type="Proteomes" id="UP000248257"/>
    </source>
</evidence>
<dbReference type="STRING" id="1220579.GCA_001571345_02000"/>
<dbReference type="PROSITE" id="PS51197">
    <property type="entry name" value="HTH_RRF2_2"/>
    <property type="match status" value="1"/>
</dbReference>
<keyword evidence="3" id="KW-1185">Reference proteome</keyword>
<dbReference type="GO" id="GO:0005829">
    <property type="term" value="C:cytosol"/>
    <property type="evidence" value="ECO:0007669"/>
    <property type="project" value="TreeGrafter"/>
</dbReference>
<dbReference type="PROSITE" id="PS01332">
    <property type="entry name" value="HTH_RRF2_1"/>
    <property type="match status" value="1"/>
</dbReference>
<feature type="compositionally biased region" description="Basic residues" evidence="1">
    <location>
        <begin position="165"/>
        <end position="179"/>
    </location>
</feature>
<dbReference type="GO" id="GO:0003700">
    <property type="term" value="F:DNA-binding transcription factor activity"/>
    <property type="evidence" value="ECO:0007669"/>
    <property type="project" value="TreeGrafter"/>
</dbReference>
<dbReference type="InterPro" id="IPR030489">
    <property type="entry name" value="TR_Rrf2-type_CS"/>
</dbReference>
<proteinExistence type="predicted"/>
<comment type="caution">
    <text evidence="2">The sequence shown here is derived from an EMBL/GenBank/DDBJ whole genome shotgun (WGS) entry which is preliminary data.</text>
</comment>
<gene>
    <name evidence="2" type="ORF">CFR75_11065</name>
</gene>
<evidence type="ECO:0000313" key="2">
    <source>
        <dbReference type="EMBL" id="PYD56440.1"/>
    </source>
</evidence>
<dbReference type="AlphaFoldDB" id="A0A318PGR5"/>
<sequence>MTSLYGASTEYVLHSLLWLVDNPAPVSSLDLAELQDIPAAFVAKQLPKLEKAGLLTAAEGLRGGYRLARPPEEISILAVVDAVEGGKSLFNCQEIRGRCALFAQRPPEWAVQGVCGIHAVMLRAEQAMRQELARSSLADLAAAVRNKAPSPFFGEAQAWFEGRIQTRRTGRARQRRRSRSGSPAA</sequence>
<dbReference type="RefSeq" id="WP_082770809.1">
    <property type="nucleotide sequence ID" value="NZ_CBCRXN010000021.1"/>
</dbReference>
<organism evidence="2 3">
    <name type="scientific">Komagataeibacter xylinus</name>
    <name type="common">Gluconacetobacter xylinus</name>
    <dbReference type="NCBI Taxonomy" id="28448"/>
    <lineage>
        <taxon>Bacteria</taxon>
        <taxon>Pseudomonadati</taxon>
        <taxon>Pseudomonadota</taxon>
        <taxon>Alphaproteobacteria</taxon>
        <taxon>Acetobacterales</taxon>
        <taxon>Acetobacteraceae</taxon>
        <taxon>Komagataeibacter</taxon>
    </lineage>
</organism>
<dbReference type="OrthoDB" id="9802344at2"/>
<feature type="region of interest" description="Disordered" evidence="1">
    <location>
        <begin position="164"/>
        <end position="185"/>
    </location>
</feature>
<evidence type="ECO:0000256" key="1">
    <source>
        <dbReference type="SAM" id="MobiDB-lite"/>
    </source>
</evidence>
<protein>
    <submittedName>
        <fullName evidence="2">Transcriptional regulator</fullName>
    </submittedName>
</protein>
<dbReference type="Pfam" id="PF02082">
    <property type="entry name" value="Rrf2"/>
    <property type="match status" value="1"/>
</dbReference>
<dbReference type="Gene3D" id="1.10.10.10">
    <property type="entry name" value="Winged helix-like DNA-binding domain superfamily/Winged helix DNA-binding domain"/>
    <property type="match status" value="1"/>
</dbReference>